<dbReference type="EMBL" id="EQ974163">
    <property type="protein sequence ID" value="EEF32462.1"/>
    <property type="molecule type" value="Genomic_DNA"/>
</dbReference>
<protein>
    <submittedName>
        <fullName evidence="1">Uncharacterized protein</fullName>
    </submittedName>
</protein>
<sequence length="55" mass="6128">MSGVIGGTGEMTECRALALFLYIANYALRKWKKERKKKEKKDFLMAPSSSVNGAC</sequence>
<gene>
    <name evidence="1" type="ORF">RCOM_1302740</name>
</gene>
<organism evidence="1 2">
    <name type="scientific">Ricinus communis</name>
    <name type="common">Castor bean</name>
    <dbReference type="NCBI Taxonomy" id="3988"/>
    <lineage>
        <taxon>Eukaryota</taxon>
        <taxon>Viridiplantae</taxon>
        <taxon>Streptophyta</taxon>
        <taxon>Embryophyta</taxon>
        <taxon>Tracheophyta</taxon>
        <taxon>Spermatophyta</taxon>
        <taxon>Magnoliopsida</taxon>
        <taxon>eudicotyledons</taxon>
        <taxon>Gunneridae</taxon>
        <taxon>Pentapetalae</taxon>
        <taxon>rosids</taxon>
        <taxon>fabids</taxon>
        <taxon>Malpighiales</taxon>
        <taxon>Euphorbiaceae</taxon>
        <taxon>Acalyphoideae</taxon>
        <taxon>Acalypheae</taxon>
        <taxon>Ricinus</taxon>
    </lineage>
</organism>
<accession>B9SV89</accession>
<dbReference type="AlphaFoldDB" id="B9SV89"/>
<name>B9SV89_RICCO</name>
<evidence type="ECO:0000313" key="1">
    <source>
        <dbReference type="EMBL" id="EEF32462.1"/>
    </source>
</evidence>
<keyword evidence="2" id="KW-1185">Reference proteome</keyword>
<dbReference type="Proteomes" id="UP000008311">
    <property type="component" value="Unassembled WGS sequence"/>
</dbReference>
<proteinExistence type="predicted"/>
<reference evidence="2" key="1">
    <citation type="journal article" date="2010" name="Nat. Biotechnol.">
        <title>Draft genome sequence of the oilseed species Ricinus communis.</title>
        <authorList>
            <person name="Chan A.P."/>
            <person name="Crabtree J."/>
            <person name="Zhao Q."/>
            <person name="Lorenzi H."/>
            <person name="Orvis J."/>
            <person name="Puiu D."/>
            <person name="Melake-Berhan A."/>
            <person name="Jones K.M."/>
            <person name="Redman J."/>
            <person name="Chen G."/>
            <person name="Cahoon E.B."/>
            <person name="Gedil M."/>
            <person name="Stanke M."/>
            <person name="Haas B.J."/>
            <person name="Wortman J.R."/>
            <person name="Fraser-Liggett C.M."/>
            <person name="Ravel J."/>
            <person name="Rabinowicz P.D."/>
        </authorList>
    </citation>
    <scope>NUCLEOTIDE SEQUENCE [LARGE SCALE GENOMIC DNA]</scope>
    <source>
        <strain evidence="2">cv. Hale</strain>
    </source>
</reference>
<evidence type="ECO:0000313" key="2">
    <source>
        <dbReference type="Proteomes" id="UP000008311"/>
    </source>
</evidence>
<dbReference type="InParanoid" id="B9SV89"/>